<dbReference type="GO" id="GO:0004713">
    <property type="term" value="F:protein tyrosine kinase activity"/>
    <property type="evidence" value="ECO:0007669"/>
    <property type="project" value="TreeGrafter"/>
</dbReference>
<proteinExistence type="predicted"/>
<evidence type="ECO:0000256" key="3">
    <source>
        <dbReference type="ARBA" id="ARBA00022692"/>
    </source>
</evidence>
<reference evidence="8" key="1">
    <citation type="submission" date="2019-02" db="EMBL/GenBank/DDBJ databases">
        <authorList>
            <consortium name="Genoscope - CEA"/>
            <person name="William W."/>
        </authorList>
    </citation>
    <scope>NUCLEOTIDE SEQUENCE [LARGE SCALE GENOMIC DNA]</scope>
    <source>
        <strain evidence="8">YSy11</strain>
    </source>
</reference>
<comment type="subcellular location">
    <subcellularLocation>
        <location evidence="1">Cell membrane</location>
        <topology evidence="1">Multi-pass membrane protein</topology>
    </subcellularLocation>
</comment>
<keyword evidence="3 6" id="KW-0812">Transmembrane</keyword>
<feature type="domain" description="Polysaccharide chain length determinant N-terminal" evidence="7">
    <location>
        <begin position="6"/>
        <end position="100"/>
    </location>
</feature>
<evidence type="ECO:0000256" key="4">
    <source>
        <dbReference type="ARBA" id="ARBA00022989"/>
    </source>
</evidence>
<protein>
    <submittedName>
        <fullName evidence="8">O-antigen chain length regulator protein (Wzz)</fullName>
    </submittedName>
</protein>
<evidence type="ECO:0000256" key="6">
    <source>
        <dbReference type="SAM" id="Phobius"/>
    </source>
</evidence>
<evidence type="ECO:0000256" key="5">
    <source>
        <dbReference type="ARBA" id="ARBA00023136"/>
    </source>
</evidence>
<keyword evidence="4 6" id="KW-1133">Transmembrane helix</keyword>
<feature type="transmembrane region" description="Helical" evidence="6">
    <location>
        <begin position="22"/>
        <end position="41"/>
    </location>
</feature>
<evidence type="ECO:0000256" key="1">
    <source>
        <dbReference type="ARBA" id="ARBA00004651"/>
    </source>
</evidence>
<evidence type="ECO:0000259" key="7">
    <source>
        <dbReference type="Pfam" id="PF02706"/>
    </source>
</evidence>
<organism evidence="8">
    <name type="scientific">Pseudomonas marincola</name>
    <dbReference type="NCBI Taxonomy" id="437900"/>
    <lineage>
        <taxon>Bacteria</taxon>
        <taxon>Pseudomonadati</taxon>
        <taxon>Pseudomonadota</taxon>
        <taxon>Gammaproteobacteria</taxon>
        <taxon>Pseudomonadales</taxon>
        <taxon>Pseudomonadaceae</taxon>
        <taxon>Pseudomonas</taxon>
    </lineage>
</organism>
<name>A0A653E729_9PSED</name>
<dbReference type="InterPro" id="IPR003856">
    <property type="entry name" value="LPS_length_determ_N"/>
</dbReference>
<dbReference type="GO" id="GO:0005886">
    <property type="term" value="C:plasma membrane"/>
    <property type="evidence" value="ECO:0007669"/>
    <property type="project" value="UniProtKB-SubCell"/>
</dbReference>
<dbReference type="SUPFAM" id="SSF160355">
    <property type="entry name" value="Bacterial polysaccharide co-polymerase-like"/>
    <property type="match status" value="1"/>
</dbReference>
<keyword evidence="5 6" id="KW-0472">Membrane</keyword>
<feature type="transmembrane region" description="Helical" evidence="6">
    <location>
        <begin position="313"/>
        <end position="336"/>
    </location>
</feature>
<dbReference type="InterPro" id="IPR050445">
    <property type="entry name" value="Bact_polysacc_biosynth/exp"/>
</dbReference>
<gene>
    <name evidence="8" type="ORF">PMYSY11_3461</name>
</gene>
<dbReference type="Pfam" id="PF02706">
    <property type="entry name" value="Wzz"/>
    <property type="match status" value="1"/>
</dbReference>
<dbReference type="PANTHER" id="PTHR32309:SF13">
    <property type="entry name" value="FERRIC ENTEROBACTIN TRANSPORT PROTEIN FEPE"/>
    <property type="match status" value="1"/>
</dbReference>
<evidence type="ECO:0000256" key="2">
    <source>
        <dbReference type="ARBA" id="ARBA00022475"/>
    </source>
</evidence>
<accession>A0A653E729</accession>
<dbReference type="AlphaFoldDB" id="A0A653E729"/>
<dbReference type="Gene3D" id="3.30.1890.10">
    <property type="entry name" value="FepE-like"/>
    <property type="match status" value="1"/>
</dbReference>
<keyword evidence="2" id="KW-1003">Cell membrane</keyword>
<dbReference type="PANTHER" id="PTHR32309">
    <property type="entry name" value="TYROSINE-PROTEIN KINASE"/>
    <property type="match status" value="1"/>
</dbReference>
<dbReference type="EMBL" id="LR215729">
    <property type="protein sequence ID" value="VEV98505.1"/>
    <property type="molecule type" value="Genomic_DNA"/>
</dbReference>
<sequence length="342" mass="38251">MSSANDEVNLVELYRSLWRQRILIILIVGSIVCVGIAYILFSTKIYEAEYVVQPPFQGDIASLNYGRGGDSGLSMITVDQVYDVYVKKLKSDNLRRDAFEKIFKKSSADKKELIPANAQYSNFINSIQVKFMGQDQGGRYKILARTASPDDSVRLVNLLAAMSAEKAKKELLDGVYSDVKIKADNLESLINNEKSIARREREDEIIRLKEALKVAKSIGLANPPVLADDFRTEVSSSAMIGTLVYMRGSKALEAEIENLLKRASDDPFIENLRSKQEKLDFYRLFSVNEKSVNVFRQDGIVETPSSPVKPRSIIVLVLSLILGLVFGVFVATLKYFTSPIKA</sequence>
<evidence type="ECO:0000313" key="8">
    <source>
        <dbReference type="EMBL" id="VEV98505.1"/>
    </source>
</evidence>